<dbReference type="PANTHER" id="PTHR12526">
    <property type="entry name" value="GLYCOSYLTRANSFERASE"/>
    <property type="match status" value="1"/>
</dbReference>
<feature type="domain" description="Glycosyl transferase family 1" evidence="1">
    <location>
        <begin position="190"/>
        <end position="347"/>
    </location>
</feature>
<comment type="caution">
    <text evidence="3">The sequence shown here is derived from an EMBL/GenBank/DDBJ whole genome shotgun (WGS) entry which is preliminary data.</text>
</comment>
<dbReference type="Gene3D" id="3.40.50.2000">
    <property type="entry name" value="Glycogen Phosphorylase B"/>
    <property type="match status" value="2"/>
</dbReference>
<name>A0A328XES9_9GAMM</name>
<evidence type="ECO:0000259" key="1">
    <source>
        <dbReference type="Pfam" id="PF00534"/>
    </source>
</evidence>
<dbReference type="GO" id="GO:1901135">
    <property type="term" value="P:carbohydrate derivative metabolic process"/>
    <property type="evidence" value="ECO:0007669"/>
    <property type="project" value="UniProtKB-ARBA"/>
</dbReference>
<accession>A0A328XES9</accession>
<reference evidence="3 4" key="1">
    <citation type="submission" date="2018-06" db="EMBL/GenBank/DDBJ databases">
        <title>Comparative analysis of microorganisms from saline springs in Andes Mountain Range, Colombia.</title>
        <authorList>
            <person name="Rubin E."/>
        </authorList>
    </citation>
    <scope>NUCLEOTIDE SEQUENCE [LARGE SCALE GENOMIC DNA]</scope>
    <source>
        <strain evidence="3 4">USBA-857</strain>
    </source>
</reference>
<evidence type="ECO:0000259" key="2">
    <source>
        <dbReference type="Pfam" id="PF13439"/>
    </source>
</evidence>
<dbReference type="InterPro" id="IPR028098">
    <property type="entry name" value="Glyco_trans_4-like_N"/>
</dbReference>
<dbReference type="InterPro" id="IPR001296">
    <property type="entry name" value="Glyco_trans_1"/>
</dbReference>
<dbReference type="Proteomes" id="UP000249700">
    <property type="component" value="Unassembled WGS sequence"/>
</dbReference>
<dbReference type="Pfam" id="PF00534">
    <property type="entry name" value="Glycos_transf_1"/>
    <property type="match status" value="1"/>
</dbReference>
<sequence>MSAARSRARRAAIAIRQVEKSTGASRVALAQATLLNDLGFEVSLLVERGNAEAVAGHGASLVKLWRWPFKGAFRRFWFNRRVQSWCRRNRPDVLLSHGDCETADTLYLHNCVHLAEQYIRGRELPAQHEVASIHDHVLGGGKFRQVVVNSRLMGNELSHRYGIDPAKIEVSYPGYDPQQFNVNRARANRTSMREELGVAKDEKLIGLVTSGNFAKRNARGFVEMAAELQRQAPGRYRFLVVGKDKAAEYQQQAQDAGVAERIIWRSTMPDVETVFGALDLFVLPAHIEEFGLVVAEAMACATPVLVSDRVGASELLADTYPDLVMHHEASSAEWADRIGLLLDQEETDVGSELATYVQQYSYIAQREKLMESLQRLAMKAV</sequence>
<dbReference type="AlphaFoldDB" id="A0A328XES9"/>
<proteinExistence type="predicted"/>
<dbReference type="EMBL" id="QLSX01000015">
    <property type="protein sequence ID" value="RAR57391.1"/>
    <property type="molecule type" value="Genomic_DNA"/>
</dbReference>
<organism evidence="3 4">
    <name type="scientific">Onishia taeanensis</name>
    <dbReference type="NCBI Taxonomy" id="284577"/>
    <lineage>
        <taxon>Bacteria</taxon>
        <taxon>Pseudomonadati</taxon>
        <taxon>Pseudomonadota</taxon>
        <taxon>Gammaproteobacteria</taxon>
        <taxon>Oceanospirillales</taxon>
        <taxon>Halomonadaceae</taxon>
        <taxon>Onishia</taxon>
    </lineage>
</organism>
<protein>
    <submittedName>
        <fullName evidence="3">UDP-glucose:(Heptosyl)LPS alpha-1,3-glucosyltransferase</fullName>
    </submittedName>
</protein>
<dbReference type="OrthoDB" id="433681at2"/>
<dbReference type="SUPFAM" id="SSF53756">
    <property type="entry name" value="UDP-Glycosyltransferase/glycogen phosphorylase"/>
    <property type="match status" value="1"/>
</dbReference>
<gene>
    <name evidence="3" type="ORF">BCL93_11568</name>
</gene>
<dbReference type="CDD" id="cd03801">
    <property type="entry name" value="GT4_PimA-like"/>
    <property type="match status" value="1"/>
</dbReference>
<keyword evidence="3" id="KW-0808">Transferase</keyword>
<feature type="domain" description="Glycosyltransferase subfamily 4-like N-terminal" evidence="2">
    <location>
        <begin position="23"/>
        <end position="178"/>
    </location>
</feature>
<dbReference type="Pfam" id="PF13439">
    <property type="entry name" value="Glyco_transf_4"/>
    <property type="match status" value="1"/>
</dbReference>
<dbReference type="GO" id="GO:0016757">
    <property type="term" value="F:glycosyltransferase activity"/>
    <property type="evidence" value="ECO:0007669"/>
    <property type="project" value="InterPro"/>
</dbReference>
<evidence type="ECO:0000313" key="3">
    <source>
        <dbReference type="EMBL" id="RAR57391.1"/>
    </source>
</evidence>
<evidence type="ECO:0000313" key="4">
    <source>
        <dbReference type="Proteomes" id="UP000249700"/>
    </source>
</evidence>